<dbReference type="InterPro" id="IPR007219">
    <property type="entry name" value="XnlR_reg_dom"/>
</dbReference>
<evidence type="ECO:0000313" key="8">
    <source>
        <dbReference type="EMBL" id="OJJ59240.1"/>
    </source>
</evidence>
<dbReference type="STRING" id="1036612.A0A1L9TII7"/>
<dbReference type="InterPro" id="IPR001138">
    <property type="entry name" value="Zn2Cys6_DnaBD"/>
</dbReference>
<name>A0A1L9TII7_9EURO</name>
<dbReference type="GO" id="GO:0008270">
    <property type="term" value="F:zinc ion binding"/>
    <property type="evidence" value="ECO:0007669"/>
    <property type="project" value="InterPro"/>
</dbReference>
<evidence type="ECO:0000259" key="7">
    <source>
        <dbReference type="PROSITE" id="PS50048"/>
    </source>
</evidence>
<reference evidence="9" key="1">
    <citation type="journal article" date="2017" name="Genome Biol.">
        <title>Comparative genomics reveals high biological diversity and specific adaptations in the industrially and medically important fungal genus Aspergillus.</title>
        <authorList>
            <person name="de Vries R.P."/>
            <person name="Riley R."/>
            <person name="Wiebenga A."/>
            <person name="Aguilar-Osorio G."/>
            <person name="Amillis S."/>
            <person name="Uchima C.A."/>
            <person name="Anderluh G."/>
            <person name="Asadollahi M."/>
            <person name="Askin M."/>
            <person name="Barry K."/>
            <person name="Battaglia E."/>
            <person name="Bayram O."/>
            <person name="Benocci T."/>
            <person name="Braus-Stromeyer S.A."/>
            <person name="Caldana C."/>
            <person name="Canovas D."/>
            <person name="Cerqueira G.C."/>
            <person name="Chen F."/>
            <person name="Chen W."/>
            <person name="Choi C."/>
            <person name="Clum A."/>
            <person name="Dos Santos R.A."/>
            <person name="Damasio A.R."/>
            <person name="Diallinas G."/>
            <person name="Emri T."/>
            <person name="Fekete E."/>
            <person name="Flipphi M."/>
            <person name="Freyberg S."/>
            <person name="Gallo A."/>
            <person name="Gournas C."/>
            <person name="Habgood R."/>
            <person name="Hainaut M."/>
            <person name="Harispe M.L."/>
            <person name="Henrissat B."/>
            <person name="Hilden K.S."/>
            <person name="Hope R."/>
            <person name="Hossain A."/>
            <person name="Karabika E."/>
            <person name="Karaffa L."/>
            <person name="Karanyi Z."/>
            <person name="Krasevec N."/>
            <person name="Kuo A."/>
            <person name="Kusch H."/>
            <person name="LaButti K."/>
            <person name="Lagendijk E.L."/>
            <person name="Lapidus A."/>
            <person name="Levasseur A."/>
            <person name="Lindquist E."/>
            <person name="Lipzen A."/>
            <person name="Logrieco A.F."/>
            <person name="MacCabe A."/>
            <person name="Maekelae M.R."/>
            <person name="Malavazi I."/>
            <person name="Melin P."/>
            <person name="Meyer V."/>
            <person name="Mielnichuk N."/>
            <person name="Miskei M."/>
            <person name="Molnar A.P."/>
            <person name="Mule G."/>
            <person name="Ngan C.Y."/>
            <person name="Orejas M."/>
            <person name="Orosz E."/>
            <person name="Ouedraogo J.P."/>
            <person name="Overkamp K.M."/>
            <person name="Park H.-S."/>
            <person name="Perrone G."/>
            <person name="Piumi F."/>
            <person name="Punt P.J."/>
            <person name="Ram A.F."/>
            <person name="Ramon A."/>
            <person name="Rauscher S."/>
            <person name="Record E."/>
            <person name="Riano-Pachon D.M."/>
            <person name="Robert V."/>
            <person name="Roehrig J."/>
            <person name="Ruller R."/>
            <person name="Salamov A."/>
            <person name="Salih N.S."/>
            <person name="Samson R.A."/>
            <person name="Sandor E."/>
            <person name="Sanguinetti M."/>
            <person name="Schuetze T."/>
            <person name="Sepcic K."/>
            <person name="Shelest E."/>
            <person name="Sherlock G."/>
            <person name="Sophianopoulou V."/>
            <person name="Squina F.M."/>
            <person name="Sun H."/>
            <person name="Susca A."/>
            <person name="Todd R.B."/>
            <person name="Tsang A."/>
            <person name="Unkles S.E."/>
            <person name="van de Wiele N."/>
            <person name="van Rossen-Uffink D."/>
            <person name="Oliveira J.V."/>
            <person name="Vesth T.C."/>
            <person name="Visser J."/>
            <person name="Yu J.-H."/>
            <person name="Zhou M."/>
            <person name="Andersen M.R."/>
            <person name="Archer D.B."/>
            <person name="Baker S.E."/>
            <person name="Benoit I."/>
            <person name="Brakhage A.A."/>
            <person name="Braus G.H."/>
            <person name="Fischer R."/>
            <person name="Frisvad J.C."/>
            <person name="Goldman G.H."/>
            <person name="Houbraken J."/>
            <person name="Oakley B."/>
            <person name="Pocsi I."/>
            <person name="Scazzocchio C."/>
            <person name="Seiboth B."/>
            <person name="vanKuyk P.A."/>
            <person name="Wortman J."/>
            <person name="Dyer P.S."/>
            <person name="Grigoriev I.V."/>
        </authorList>
    </citation>
    <scope>NUCLEOTIDE SEQUENCE [LARGE SCALE GENOMIC DNA]</scope>
    <source>
        <strain evidence="9">CBS 593.65</strain>
    </source>
</reference>
<dbReference type="CDD" id="cd00067">
    <property type="entry name" value="GAL4"/>
    <property type="match status" value="1"/>
</dbReference>
<evidence type="ECO:0000313" key="9">
    <source>
        <dbReference type="Proteomes" id="UP000184356"/>
    </source>
</evidence>
<dbReference type="Gene3D" id="4.10.240.10">
    <property type="entry name" value="Zn(2)-C6 fungal-type DNA-binding domain"/>
    <property type="match status" value="1"/>
</dbReference>
<dbReference type="EMBL" id="KV878586">
    <property type="protein sequence ID" value="OJJ59240.1"/>
    <property type="molecule type" value="Genomic_DNA"/>
</dbReference>
<dbReference type="VEuPathDB" id="FungiDB:ASPSYDRAFT_132776"/>
<keyword evidence="2" id="KW-0805">Transcription regulation</keyword>
<dbReference type="SUPFAM" id="SSF57701">
    <property type="entry name" value="Zn2/Cys6 DNA-binding domain"/>
    <property type="match status" value="1"/>
</dbReference>
<dbReference type="GO" id="GO:0006351">
    <property type="term" value="P:DNA-templated transcription"/>
    <property type="evidence" value="ECO:0007669"/>
    <property type="project" value="InterPro"/>
</dbReference>
<dbReference type="GO" id="GO:0003677">
    <property type="term" value="F:DNA binding"/>
    <property type="evidence" value="ECO:0007669"/>
    <property type="project" value="UniProtKB-KW"/>
</dbReference>
<feature type="region of interest" description="Disordered" evidence="6">
    <location>
        <begin position="67"/>
        <end position="112"/>
    </location>
</feature>
<dbReference type="Pfam" id="PF04082">
    <property type="entry name" value="Fungal_trans"/>
    <property type="match status" value="1"/>
</dbReference>
<keyword evidence="9" id="KW-1185">Reference proteome</keyword>
<evidence type="ECO:0000256" key="6">
    <source>
        <dbReference type="SAM" id="MobiDB-lite"/>
    </source>
</evidence>
<dbReference type="PANTHER" id="PTHR37015">
    <property type="entry name" value="REVERSE TRANSCRIPTASE DOMAIN-CONTAINING PROTEIN"/>
    <property type="match status" value="1"/>
</dbReference>
<dbReference type="Pfam" id="PF00172">
    <property type="entry name" value="Zn_clus"/>
    <property type="match status" value="1"/>
</dbReference>
<evidence type="ECO:0000256" key="5">
    <source>
        <dbReference type="ARBA" id="ARBA00023242"/>
    </source>
</evidence>
<dbReference type="PANTHER" id="PTHR37015:SF2">
    <property type="entry name" value="REVERSE TRANSCRIPTASE DOMAIN-CONTAINING PROTEIN"/>
    <property type="match status" value="1"/>
</dbReference>
<keyword evidence="5" id="KW-0539">Nucleus</keyword>
<keyword evidence="4" id="KW-0804">Transcription</keyword>
<feature type="domain" description="Zn(2)-C6 fungal-type" evidence="7">
    <location>
        <begin position="17"/>
        <end position="47"/>
    </location>
</feature>
<gene>
    <name evidence="8" type="ORF">ASPSYDRAFT_132776</name>
</gene>
<dbReference type="GeneID" id="63756690"/>
<organism evidence="8 9">
    <name type="scientific">Aspergillus sydowii CBS 593.65</name>
    <dbReference type="NCBI Taxonomy" id="1036612"/>
    <lineage>
        <taxon>Eukaryota</taxon>
        <taxon>Fungi</taxon>
        <taxon>Dikarya</taxon>
        <taxon>Ascomycota</taxon>
        <taxon>Pezizomycotina</taxon>
        <taxon>Eurotiomycetes</taxon>
        <taxon>Eurotiomycetidae</taxon>
        <taxon>Eurotiales</taxon>
        <taxon>Aspergillaceae</taxon>
        <taxon>Aspergillus</taxon>
        <taxon>Aspergillus subgen. Nidulantes</taxon>
    </lineage>
</organism>
<evidence type="ECO:0000256" key="2">
    <source>
        <dbReference type="ARBA" id="ARBA00023015"/>
    </source>
</evidence>
<proteinExistence type="predicted"/>
<dbReference type="GO" id="GO:0000981">
    <property type="term" value="F:DNA-binding transcription factor activity, RNA polymerase II-specific"/>
    <property type="evidence" value="ECO:0007669"/>
    <property type="project" value="InterPro"/>
</dbReference>
<dbReference type="OrthoDB" id="74545at2759"/>
<dbReference type="SMART" id="SM00906">
    <property type="entry name" value="Fungal_trans"/>
    <property type="match status" value="1"/>
</dbReference>
<dbReference type="InterPro" id="IPR036864">
    <property type="entry name" value="Zn2-C6_fun-type_DNA-bd_sf"/>
</dbReference>
<evidence type="ECO:0000256" key="1">
    <source>
        <dbReference type="ARBA" id="ARBA00022723"/>
    </source>
</evidence>
<protein>
    <recommendedName>
        <fullName evidence="7">Zn(2)-C6 fungal-type domain-containing protein</fullName>
    </recommendedName>
</protein>
<dbReference type="Proteomes" id="UP000184356">
    <property type="component" value="Unassembled WGS sequence"/>
</dbReference>
<dbReference type="CDD" id="cd12148">
    <property type="entry name" value="fungal_TF_MHR"/>
    <property type="match status" value="1"/>
</dbReference>
<dbReference type="PROSITE" id="PS50048">
    <property type="entry name" value="ZN2_CY6_FUNGAL_2"/>
    <property type="match status" value="1"/>
</dbReference>
<evidence type="ECO:0000256" key="4">
    <source>
        <dbReference type="ARBA" id="ARBA00023163"/>
    </source>
</evidence>
<keyword evidence="3" id="KW-0238">DNA-binding</keyword>
<accession>A0A1L9TII7</accession>
<feature type="compositionally biased region" description="Low complexity" evidence="6">
    <location>
        <begin position="86"/>
        <end position="107"/>
    </location>
</feature>
<feature type="region of interest" description="Disordered" evidence="6">
    <location>
        <begin position="128"/>
        <end position="147"/>
    </location>
</feature>
<dbReference type="RefSeq" id="XP_040703046.1">
    <property type="nucleotide sequence ID" value="XM_040840617.1"/>
</dbReference>
<evidence type="ECO:0000256" key="3">
    <source>
        <dbReference type="ARBA" id="ARBA00023125"/>
    </source>
</evidence>
<sequence length="1763" mass="199690">MMTGVGPERRRRRPAVSCTLCRRRKIKCNRESPCSNCVKSKNASCVYDGDATPLRFRGTGDLDLAKVSPERHSMGPPDGAASQVPSYASRSLASSSKGSLSRTSLASASEVESMKSTIKRLEEQLVKVTQTASPQPRPTPSSNNIETTTSQLAGTFHINHGSRVDANSQAVSRNLVIHKSRLFGASHWAQGASMFRDVFEVIEPHIRAKGPKTISGMKRCKDLARIIKAQRTPRWPTPPTTELPPKGIADELVDCYLRTVETTFRVLHIPTFKTEYDALWVSDAGPSIAFTVQLKLVLAIGAITYDERFSLRASAIRWVYEAHTWLSDPDFKPRLNIQCLQSRILLLIARETINVGGDSSWISTGALLRTAMHMGLNRDPSCLPNRTTVAAEMRRRLWNTILELSLQSSIMSGGAPLLSVDDFDCEPPANFDDEQLLTDDPVPKTDDEYTQTSIARELRKTYPQRLAIARFLNDLETYATYERTLQFDTELRASYRAICRTLRGFKSGHGRAPSQFETRVLDFIIHYYFCCLHMPFFEQSLRDPTYAFSRKVVIESAMKVWCAIYPSSNIMAATPRDEQLSDRDDMTRFVTCGFGFYRTGSMLAAMFVSLELKAQLQDEDSLGPSPYRLDLFALLTDAKARFWDMIECGETNIKGFLLATLVSAQVEGLMQGLGPGEFPDHLLRAAEQAEQRCIAFMEDKAARGYNGMNIDAVNEISENSAPFMGDWECIMSDTDNFFNFGDVEPLSWVLNDESRPFMITRSQLIPCTFHEMASADTEYSHTLQHITDAKLEELSNKRQLFQKRKAAALEEADSLESPVEKVRVLSNGVKTCFDIRVDNDGRISDHADTKRELITELSNLGRFLKQAEYDPSISEDTLERWRRSLLSLLDVQTLKYEYATLFAQLTMEWLSVKKNPKSREAEASSDDFEELASARKTEAKRKWEENVFTPAEIDSDTVTAFLGDLFTGPSGPVEDEITDTHKDVIKALERLREKVAAFETELTSSTQFNPTTLKWVISSLLSSDLPTEKQRSVLREFIKDNTVLTELADVLNMRLAALRTWSWGPEVAIEQRRQLNGNYHIYMHEDLIQAIFLQYLGVKWSVFFKKSLVDFRNLKGVWKTPRSRVPAIDKQRRRFFLDAPCTDKPSLQIVRESIHRNAYFVSQLLDAEDEQRGVGEGEVEAEQTYARRRAMQQAQLKQLQQAQMAQQAPMVQQAPASRMAMGSVSAPQFSQILPQNEVLGQNMEFGWNDRDSSTVEYEESYDSHGFAPNVMKPSSPMQAKQNLLLLLSADITINKRLYGEITCFRAQYDSLYPSLPHATILAVLRFLGVSEQWTGFFEKFLAAPLKFVDEPDVEPRLRRRGTPGSHVLSEVFGEATLFCLDFLINKETNGESLWRVNDDLWFWSRSQNTCVTAWKAIQKFSETMGLPIGEKSGGAHITAENGSKTSMQPSLPNGRIKWGMLYLNPESGRFEIDQEMVDGHIDELKRQLQDKESSIFGWIQAWNAFASTFFTYNFGTPANCFGQQHVDMMLQTHERIQREIFSTEQGSGDRSVITFLRKTIQSRFGNTSIPDGYFFLPIDLGGLELSSPFINLVGLRDSIIASPDSLLDDFFTTEVDKYNTLKRRYAMKPKERLVATNRFRPDDIDTFMSFEEYTRHRELLNYGLGPQLVNVYDQLLRHPSQQDIGYDSTGPISVGLAQLKNQNGLSGIKSDWSAMSPYWKWVAQLYGPEIVDRFGGFNVVDPGLLPIGLISQFRSGRVSWREE</sequence>
<dbReference type="PROSITE" id="PS00463">
    <property type="entry name" value="ZN2_CY6_FUNGAL_1"/>
    <property type="match status" value="1"/>
</dbReference>
<keyword evidence="1" id="KW-0479">Metal-binding</keyword>
<dbReference type="SMART" id="SM00066">
    <property type="entry name" value="GAL4"/>
    <property type="match status" value="1"/>
</dbReference>